<gene>
    <name evidence="1" type="ORF">Bca52824_019048</name>
</gene>
<protein>
    <submittedName>
        <fullName evidence="1">Uncharacterized protein</fullName>
    </submittedName>
</protein>
<keyword evidence="2" id="KW-1185">Reference proteome</keyword>
<dbReference type="EMBL" id="JAAMPC010000004">
    <property type="protein sequence ID" value="KAG2315926.1"/>
    <property type="molecule type" value="Genomic_DNA"/>
</dbReference>
<evidence type="ECO:0000313" key="1">
    <source>
        <dbReference type="EMBL" id="KAG2315926.1"/>
    </source>
</evidence>
<name>A0A8X7VR98_BRACI</name>
<organism evidence="1 2">
    <name type="scientific">Brassica carinata</name>
    <name type="common">Ethiopian mustard</name>
    <name type="synonym">Abyssinian cabbage</name>
    <dbReference type="NCBI Taxonomy" id="52824"/>
    <lineage>
        <taxon>Eukaryota</taxon>
        <taxon>Viridiplantae</taxon>
        <taxon>Streptophyta</taxon>
        <taxon>Embryophyta</taxon>
        <taxon>Tracheophyta</taxon>
        <taxon>Spermatophyta</taxon>
        <taxon>Magnoliopsida</taxon>
        <taxon>eudicotyledons</taxon>
        <taxon>Gunneridae</taxon>
        <taxon>Pentapetalae</taxon>
        <taxon>rosids</taxon>
        <taxon>malvids</taxon>
        <taxon>Brassicales</taxon>
        <taxon>Brassicaceae</taxon>
        <taxon>Brassiceae</taxon>
        <taxon>Brassica</taxon>
    </lineage>
</organism>
<accession>A0A8X7VR98</accession>
<dbReference type="Proteomes" id="UP000886595">
    <property type="component" value="Unassembled WGS sequence"/>
</dbReference>
<reference evidence="1 2" key="1">
    <citation type="submission" date="2020-02" db="EMBL/GenBank/DDBJ databases">
        <authorList>
            <person name="Ma Q."/>
            <person name="Huang Y."/>
            <person name="Song X."/>
            <person name="Pei D."/>
        </authorList>
    </citation>
    <scope>NUCLEOTIDE SEQUENCE [LARGE SCALE GENOMIC DNA]</scope>
    <source>
        <strain evidence="1">Sxm20200214</strain>
        <tissue evidence="1">Leaf</tissue>
    </source>
</reference>
<dbReference type="AlphaFoldDB" id="A0A8X7VR98"/>
<evidence type="ECO:0000313" key="2">
    <source>
        <dbReference type="Proteomes" id="UP000886595"/>
    </source>
</evidence>
<comment type="caution">
    <text evidence="1">The sequence shown here is derived from an EMBL/GenBank/DDBJ whole genome shotgun (WGS) entry which is preliminary data.</text>
</comment>
<proteinExistence type="predicted"/>
<sequence length="75" mass="9165">MTKKEIKAKDSLYTTKANFIETRTYVKNIDKITPKNLTLIQLKEELISRRCTCVWETLREMWRTLFLKQNRSHMW</sequence>